<dbReference type="EMBL" id="AP014648">
    <property type="protein sequence ID" value="BAQ16177.1"/>
    <property type="molecule type" value="Genomic_DNA"/>
</dbReference>
<keyword evidence="4 7" id="KW-0255">Endonuclease</keyword>
<reference evidence="8 9" key="1">
    <citation type="submission" date="2014-09" db="EMBL/GenBank/DDBJ databases">
        <title>Genome sequencing of Methyloceanibacter caenitepidi Gela4.</title>
        <authorList>
            <person name="Takeuchi M."/>
            <person name="Susumu S."/>
            <person name="Kamagata Y."/>
            <person name="Oshima K."/>
            <person name="Hattori M."/>
            <person name="Iwasaki W."/>
        </authorList>
    </citation>
    <scope>NUCLEOTIDE SEQUENCE [LARGE SCALE GENOMIC DNA]</scope>
    <source>
        <strain evidence="8 9">Gela4</strain>
    </source>
</reference>
<evidence type="ECO:0000256" key="3">
    <source>
        <dbReference type="ARBA" id="ARBA00022723"/>
    </source>
</evidence>
<proteinExistence type="inferred from homology"/>
<dbReference type="PANTHER" id="PTHR46986:SF1">
    <property type="entry name" value="ENDORIBONUCLEASE YBEY, CHLOROPLASTIC"/>
    <property type="match status" value="1"/>
</dbReference>
<dbReference type="GO" id="GO:0004222">
    <property type="term" value="F:metalloendopeptidase activity"/>
    <property type="evidence" value="ECO:0007669"/>
    <property type="project" value="InterPro"/>
</dbReference>
<dbReference type="STRING" id="1384459.GL4_0714"/>
<accession>A0A0A8K0Z8</accession>
<comment type="function">
    <text evidence="7">Single strand-specific metallo-endoribonuclease involved in late-stage 70S ribosome quality control and in maturation of the 3' terminus of the 16S rRNA.</text>
</comment>
<dbReference type="KEGG" id="mcg:GL4_0714"/>
<evidence type="ECO:0000313" key="9">
    <source>
        <dbReference type="Proteomes" id="UP000031643"/>
    </source>
</evidence>
<dbReference type="EC" id="3.1.-.-" evidence="7"/>
<keyword evidence="2 7" id="KW-0540">Nuclease</keyword>
<dbReference type="PROSITE" id="PS01306">
    <property type="entry name" value="UPF0054"/>
    <property type="match status" value="1"/>
</dbReference>
<comment type="similarity">
    <text evidence="1 7">Belongs to the endoribonuclease YbeY family.</text>
</comment>
<keyword evidence="9" id="KW-1185">Reference proteome</keyword>
<dbReference type="AlphaFoldDB" id="A0A0A8K0Z8"/>
<dbReference type="InterPro" id="IPR002036">
    <property type="entry name" value="YbeY"/>
</dbReference>
<dbReference type="GO" id="GO:0004521">
    <property type="term" value="F:RNA endonuclease activity"/>
    <property type="evidence" value="ECO:0007669"/>
    <property type="project" value="UniProtKB-UniRule"/>
</dbReference>
<evidence type="ECO:0000313" key="8">
    <source>
        <dbReference type="EMBL" id="BAQ16177.1"/>
    </source>
</evidence>
<evidence type="ECO:0000256" key="6">
    <source>
        <dbReference type="ARBA" id="ARBA00022833"/>
    </source>
</evidence>
<feature type="binding site" evidence="7">
    <location>
        <position position="132"/>
    </location>
    <ligand>
        <name>Zn(2+)</name>
        <dbReference type="ChEBI" id="CHEBI:29105"/>
        <note>catalytic</note>
    </ligand>
</feature>
<evidence type="ECO:0000256" key="2">
    <source>
        <dbReference type="ARBA" id="ARBA00022722"/>
    </source>
</evidence>
<dbReference type="NCBIfam" id="TIGR00043">
    <property type="entry name" value="rRNA maturation RNase YbeY"/>
    <property type="match status" value="1"/>
</dbReference>
<evidence type="ECO:0000256" key="7">
    <source>
        <dbReference type="HAMAP-Rule" id="MF_00009"/>
    </source>
</evidence>
<dbReference type="Proteomes" id="UP000031643">
    <property type="component" value="Chromosome"/>
</dbReference>
<keyword evidence="6 7" id="KW-0862">Zinc</keyword>
<dbReference type="Pfam" id="PF02130">
    <property type="entry name" value="YbeY"/>
    <property type="match status" value="1"/>
</dbReference>
<sequence>MRHDGAWTERGISDAMVELATHAALACAPPSKAAHCEVTVVLTDDAEIRDLNRTWRGKDEPTNVLSFPSGDMPDAAGAFDDDTQDGAPVLLGDIVIALETTAAEAAEKAIPLSDHVSHLVVHGALHLLGFDHLDDTEAEQMEDLERQALASLGIADPYADDAPIRDGNAGLAEIA</sequence>
<comment type="subcellular location">
    <subcellularLocation>
        <location evidence="7">Cytoplasm</location>
    </subcellularLocation>
</comment>
<dbReference type="InterPro" id="IPR023091">
    <property type="entry name" value="MetalPrtase_cat_dom_sf_prd"/>
</dbReference>
<dbReference type="HOGENOM" id="CLU_106710_0_0_5"/>
<keyword evidence="3 7" id="KW-0479">Metal-binding</keyword>
<dbReference type="PANTHER" id="PTHR46986">
    <property type="entry name" value="ENDORIBONUCLEASE YBEY, CHLOROPLASTIC"/>
    <property type="match status" value="1"/>
</dbReference>
<evidence type="ECO:0000256" key="5">
    <source>
        <dbReference type="ARBA" id="ARBA00022801"/>
    </source>
</evidence>
<dbReference type="Gene3D" id="3.40.390.30">
    <property type="entry name" value="Metalloproteases ('zincins'), catalytic domain"/>
    <property type="match status" value="1"/>
</dbReference>
<dbReference type="GO" id="GO:0006364">
    <property type="term" value="P:rRNA processing"/>
    <property type="evidence" value="ECO:0007669"/>
    <property type="project" value="UniProtKB-UniRule"/>
</dbReference>
<dbReference type="InterPro" id="IPR020549">
    <property type="entry name" value="YbeY_CS"/>
</dbReference>
<keyword evidence="7" id="KW-0698">rRNA processing</keyword>
<dbReference type="SUPFAM" id="SSF55486">
    <property type="entry name" value="Metalloproteases ('zincins'), catalytic domain"/>
    <property type="match status" value="1"/>
</dbReference>
<protein>
    <recommendedName>
        <fullName evidence="7">Endoribonuclease YbeY</fullName>
        <ecNumber evidence="7">3.1.-.-</ecNumber>
    </recommendedName>
</protein>
<dbReference type="GO" id="GO:0008270">
    <property type="term" value="F:zinc ion binding"/>
    <property type="evidence" value="ECO:0007669"/>
    <property type="project" value="UniProtKB-UniRule"/>
</dbReference>
<feature type="binding site" evidence="7">
    <location>
        <position position="122"/>
    </location>
    <ligand>
        <name>Zn(2+)</name>
        <dbReference type="ChEBI" id="CHEBI:29105"/>
        <note>catalytic</note>
    </ligand>
</feature>
<organism evidence="8 9">
    <name type="scientific">Methyloceanibacter caenitepidi</name>
    <dbReference type="NCBI Taxonomy" id="1384459"/>
    <lineage>
        <taxon>Bacteria</taxon>
        <taxon>Pseudomonadati</taxon>
        <taxon>Pseudomonadota</taxon>
        <taxon>Alphaproteobacteria</taxon>
        <taxon>Hyphomicrobiales</taxon>
        <taxon>Hyphomicrobiaceae</taxon>
        <taxon>Methyloceanibacter</taxon>
    </lineage>
</organism>
<feature type="binding site" evidence="7">
    <location>
        <position position="126"/>
    </location>
    <ligand>
        <name>Zn(2+)</name>
        <dbReference type="ChEBI" id="CHEBI:29105"/>
        <note>catalytic</note>
    </ligand>
</feature>
<comment type="cofactor">
    <cofactor evidence="7">
        <name>Zn(2+)</name>
        <dbReference type="ChEBI" id="CHEBI:29105"/>
    </cofactor>
    <text evidence="7">Binds 1 zinc ion.</text>
</comment>
<evidence type="ECO:0000256" key="4">
    <source>
        <dbReference type="ARBA" id="ARBA00022759"/>
    </source>
</evidence>
<gene>
    <name evidence="7" type="primary">ybeY</name>
    <name evidence="8" type="ORF">GL4_0714</name>
</gene>
<dbReference type="HAMAP" id="MF_00009">
    <property type="entry name" value="Endoribonucl_YbeY"/>
    <property type="match status" value="1"/>
</dbReference>
<keyword evidence="7" id="KW-0690">Ribosome biogenesis</keyword>
<dbReference type="GO" id="GO:0005737">
    <property type="term" value="C:cytoplasm"/>
    <property type="evidence" value="ECO:0007669"/>
    <property type="project" value="UniProtKB-SubCell"/>
</dbReference>
<keyword evidence="5 7" id="KW-0378">Hydrolase</keyword>
<evidence type="ECO:0000256" key="1">
    <source>
        <dbReference type="ARBA" id="ARBA00010875"/>
    </source>
</evidence>
<name>A0A0A8K0Z8_9HYPH</name>
<keyword evidence="7" id="KW-0963">Cytoplasm</keyword>